<dbReference type="AlphaFoldDB" id="A0AAJ2UQA9"/>
<dbReference type="EMBL" id="JARAWN010000331">
    <property type="protein sequence ID" value="MDX3134834.1"/>
    <property type="molecule type" value="Genomic_DNA"/>
</dbReference>
<evidence type="ECO:0000256" key="2">
    <source>
        <dbReference type="ARBA" id="ARBA00022512"/>
    </source>
</evidence>
<dbReference type="GO" id="GO:0007155">
    <property type="term" value="P:cell adhesion"/>
    <property type="evidence" value="ECO:0007669"/>
    <property type="project" value="UniProtKB-KW"/>
</dbReference>
<keyword evidence="4" id="KW-0732">Signal</keyword>
<gene>
    <name evidence="8" type="ORF">PV367_34755</name>
</gene>
<evidence type="ECO:0000256" key="6">
    <source>
        <dbReference type="ARBA" id="ARBA00023087"/>
    </source>
</evidence>
<sequence length="42" mass="4038">MGSSGVASGLDLQAPVDVPGTGLSANLVAVLSPTFGNITADH</sequence>
<comment type="subcellular location">
    <subcellularLocation>
        <location evidence="1">Secreted</location>
        <location evidence="1">Cell wall</location>
    </subcellularLocation>
</comment>
<keyword evidence="2" id="KW-0134">Cell wall</keyword>
<evidence type="ECO:0000259" key="7">
    <source>
        <dbReference type="Pfam" id="PF03777"/>
    </source>
</evidence>
<comment type="caution">
    <text evidence="8">The sequence shown here is derived from an EMBL/GenBank/DDBJ whole genome shotgun (WGS) entry which is preliminary data.</text>
</comment>
<dbReference type="RefSeq" id="WP_319697050.1">
    <property type="nucleotide sequence ID" value="NZ_JARAWN010000331.1"/>
</dbReference>
<evidence type="ECO:0000313" key="8">
    <source>
        <dbReference type="EMBL" id="MDX3134834.1"/>
    </source>
</evidence>
<evidence type="ECO:0000256" key="4">
    <source>
        <dbReference type="ARBA" id="ARBA00022729"/>
    </source>
</evidence>
<feature type="domain" description="Chaplin" evidence="7">
    <location>
        <begin position="2"/>
        <end position="39"/>
    </location>
</feature>
<reference evidence="8" key="1">
    <citation type="journal article" date="2023" name="Microb. Genom.">
        <title>Mesoterricola silvestris gen. nov., sp. nov., Mesoterricola sediminis sp. nov., Geothrix oryzae sp. nov., Geothrix edaphica sp. nov., Geothrix rubra sp. nov., and Geothrix limicola sp. nov., six novel members of Acidobacteriota isolated from soils.</title>
        <authorList>
            <person name="Weisberg A.J."/>
            <person name="Pearce E."/>
            <person name="Kramer C.G."/>
            <person name="Chang J.H."/>
            <person name="Clarke C.R."/>
        </authorList>
    </citation>
    <scope>NUCLEOTIDE SEQUENCE</scope>
    <source>
        <strain evidence="8">ND06-05F</strain>
    </source>
</reference>
<proteinExistence type="predicted"/>
<dbReference type="Proteomes" id="UP001273589">
    <property type="component" value="Unassembled WGS sequence"/>
</dbReference>
<dbReference type="InterPro" id="IPR005528">
    <property type="entry name" value="ChpA-H"/>
</dbReference>
<evidence type="ECO:0000313" key="9">
    <source>
        <dbReference type="Proteomes" id="UP001273589"/>
    </source>
</evidence>
<keyword evidence="5" id="KW-0130">Cell adhesion</keyword>
<protein>
    <submittedName>
        <fullName evidence="8">Chaplin family protein</fullName>
    </submittedName>
</protein>
<name>A0AAJ2UQA9_9ACTN</name>
<accession>A0AAJ2UQA9</accession>
<dbReference type="Pfam" id="PF03777">
    <property type="entry name" value="ChpA-C"/>
    <property type="match status" value="1"/>
</dbReference>
<organism evidence="8 9">
    <name type="scientific">Streptomyces europaeiscabiei</name>
    <dbReference type="NCBI Taxonomy" id="146819"/>
    <lineage>
        <taxon>Bacteria</taxon>
        <taxon>Bacillati</taxon>
        <taxon>Actinomycetota</taxon>
        <taxon>Actinomycetes</taxon>
        <taxon>Kitasatosporales</taxon>
        <taxon>Streptomycetaceae</taxon>
        <taxon>Streptomyces</taxon>
    </lineage>
</organism>
<keyword evidence="6" id="KW-0034">Amyloid</keyword>
<keyword evidence="3" id="KW-0964">Secreted</keyword>
<evidence type="ECO:0000256" key="1">
    <source>
        <dbReference type="ARBA" id="ARBA00004191"/>
    </source>
</evidence>
<evidence type="ECO:0000256" key="5">
    <source>
        <dbReference type="ARBA" id="ARBA00022889"/>
    </source>
</evidence>
<evidence type="ECO:0000256" key="3">
    <source>
        <dbReference type="ARBA" id="ARBA00022525"/>
    </source>
</evidence>